<evidence type="ECO:0000313" key="1">
    <source>
        <dbReference type="EMBL" id="BBO88190.1"/>
    </source>
</evidence>
<proteinExistence type="predicted"/>
<reference evidence="1 2" key="1">
    <citation type="submission" date="2019-11" db="EMBL/GenBank/DDBJ databases">
        <title>Comparative genomics of hydrocarbon-degrading Desulfosarcina strains.</title>
        <authorList>
            <person name="Watanabe M."/>
            <person name="Kojima H."/>
            <person name="Fukui M."/>
        </authorList>
    </citation>
    <scope>NUCLEOTIDE SEQUENCE [LARGE SCALE GENOMIC DNA]</scope>
    <source>
        <strain evidence="2">oXyS1</strain>
    </source>
</reference>
<dbReference type="Proteomes" id="UP000422108">
    <property type="component" value="Chromosome"/>
</dbReference>
<dbReference type="AlphaFoldDB" id="A0A5K8A806"/>
<evidence type="ECO:0000313" key="2">
    <source>
        <dbReference type="Proteomes" id="UP000422108"/>
    </source>
</evidence>
<sequence>MTRATRATDALGDLPTPWYTWGIATVGRRGQPPTKDNNMTEVIDMPRKSRTFELVGYGKTIDLDRDICAQLKDTPFYEEACQIRDDARQARIAEIEEPSVQAARDRIIGLAKVHFGEAEGQRLQAIIESGMTASQYEALAPQLTPGRESAELRKLHAVRAELESALNQPAGDADFMAAVERIMESEKVTKSEAMSRVAAQQPELHRRFIQSKNPNLEIPK</sequence>
<gene>
    <name evidence="1" type="ORF">DSCOOX_13700</name>
</gene>
<organism evidence="1 2">
    <name type="scientific">Desulfosarcina ovata subsp. ovata</name>
    <dbReference type="NCBI Taxonomy" id="2752305"/>
    <lineage>
        <taxon>Bacteria</taxon>
        <taxon>Pseudomonadati</taxon>
        <taxon>Thermodesulfobacteriota</taxon>
        <taxon>Desulfobacteria</taxon>
        <taxon>Desulfobacterales</taxon>
        <taxon>Desulfosarcinaceae</taxon>
        <taxon>Desulfosarcina</taxon>
    </lineage>
</organism>
<name>A0A5K8A806_9BACT</name>
<accession>A0A5K8A806</accession>
<protein>
    <submittedName>
        <fullName evidence="1">Uncharacterized protein</fullName>
    </submittedName>
</protein>
<keyword evidence="2" id="KW-1185">Reference proteome</keyword>
<dbReference type="EMBL" id="AP021879">
    <property type="protein sequence ID" value="BBO88190.1"/>
    <property type="molecule type" value="Genomic_DNA"/>
</dbReference>